<proteinExistence type="inferred from homology"/>
<dbReference type="InterPro" id="IPR009045">
    <property type="entry name" value="Zn_M74/Hedgehog-like"/>
</dbReference>
<keyword evidence="3" id="KW-0378">Hydrolase</keyword>
<evidence type="ECO:0000256" key="1">
    <source>
        <dbReference type="ARBA" id="ARBA00007074"/>
    </source>
</evidence>
<reference evidence="8 9" key="1">
    <citation type="submission" date="2016-10" db="EMBL/GenBank/DDBJ databases">
        <authorList>
            <person name="de Groot N.N."/>
        </authorList>
    </citation>
    <scope>NUCLEOTIDE SEQUENCE [LARGE SCALE GENOMIC DNA]</scope>
    <source>
        <strain evidence="8 9">CGMCC 4.5506</strain>
    </source>
</reference>
<dbReference type="PANTHER" id="PTHR34385:SF1">
    <property type="entry name" value="PEPTIDOGLYCAN L-ALANYL-D-GLUTAMATE ENDOPEPTIDASE CWLK"/>
    <property type="match status" value="1"/>
</dbReference>
<keyword evidence="9" id="KW-1185">Reference proteome</keyword>
<keyword evidence="5" id="KW-0175">Coiled coil</keyword>
<keyword evidence="7" id="KW-0732">Signal</keyword>
<feature type="region of interest" description="Disordered" evidence="6">
    <location>
        <begin position="25"/>
        <end position="58"/>
    </location>
</feature>
<evidence type="ECO:0000313" key="8">
    <source>
        <dbReference type="EMBL" id="SDC56498.1"/>
    </source>
</evidence>
<dbReference type="Gene3D" id="3.90.1720.10">
    <property type="entry name" value="endopeptidase domain like (from Nostoc punctiforme)"/>
    <property type="match status" value="1"/>
</dbReference>
<protein>
    <submittedName>
        <fullName evidence="8">NlpC/P60 family protein</fullName>
    </submittedName>
</protein>
<dbReference type="PROSITE" id="PS51935">
    <property type="entry name" value="NLPC_P60"/>
    <property type="match status" value="1"/>
</dbReference>
<keyword evidence="2" id="KW-0645">Protease</keyword>
<keyword evidence="4" id="KW-0788">Thiol protease</keyword>
<dbReference type="EMBL" id="FMZE01000002">
    <property type="protein sequence ID" value="SDC56498.1"/>
    <property type="molecule type" value="Genomic_DNA"/>
</dbReference>
<evidence type="ECO:0000256" key="5">
    <source>
        <dbReference type="SAM" id="Coils"/>
    </source>
</evidence>
<dbReference type="GO" id="GO:0006508">
    <property type="term" value="P:proteolysis"/>
    <property type="evidence" value="ECO:0007669"/>
    <property type="project" value="UniProtKB-KW"/>
</dbReference>
<evidence type="ECO:0000256" key="6">
    <source>
        <dbReference type="SAM" id="MobiDB-lite"/>
    </source>
</evidence>
<sequence>MGSLKKVGGGAVAVAALMVLSSTAPVHARNDPPPEEPRAEAGIAPGANPPDSRPGEAFADPAVARLQSAAHEVQRELDGLAGEIAIAEDRLAGTEEAARAARYERAAADEAVAANQDAVDEFSRSLFTAMGRADEFRLLVTAANPEELLDGASLLGRVRSAQDVQLTGALERQRAAKAAEEAAVEQERLAASRKAELVRRNGDAVNKADAVSAELRDPIAEANAAVIEQQRRQRDRNRETADNWRAYLARLREAGVEPPPSASLRDPARLPAGMRVLKGHDGAAQAGLAQVGFEGQRLLVLPKETMSALTAAIDVLGKPYVPHDGGSGPLAYSCDGLVSAVFGEAGLPLPGSAGEQLARGRPVAPADAQPGDLAFAGPDRYGVQSVGIVLDRKTMVVADARLAGVVVADLPAEANLLGIVRPSLGKRDPVAVPHRQPGELKWRCGGVEAEPRSRDSGEAAGAWGGYPNGLIPSAALCSMGRGSHVLRCDAAQAFHAMSQAYAREFGTPLCATDSYRTFDLQVDLYRRKPALAAIPGTSNHGWGLAVDLCGGAESFGTRQYRWLWANGPAFGWVNPGWAREGGGREEPWHWEFAGPPR</sequence>
<dbReference type="InterPro" id="IPR038765">
    <property type="entry name" value="Papain-like_cys_pep_sf"/>
</dbReference>
<dbReference type="InterPro" id="IPR000064">
    <property type="entry name" value="NLP_P60_dom"/>
</dbReference>
<feature type="coiled-coil region" evidence="5">
    <location>
        <begin position="63"/>
        <end position="97"/>
    </location>
</feature>
<dbReference type="SUPFAM" id="SSF55166">
    <property type="entry name" value="Hedgehog/DD-peptidase"/>
    <property type="match status" value="1"/>
</dbReference>
<dbReference type="Gene3D" id="3.30.1380.10">
    <property type="match status" value="1"/>
</dbReference>
<dbReference type="InterPro" id="IPR052179">
    <property type="entry name" value="DD-CPase-like"/>
</dbReference>
<dbReference type="CDD" id="cd14814">
    <property type="entry name" value="Peptidase_M15"/>
    <property type="match status" value="1"/>
</dbReference>
<name>A0A1G6MLK1_9PSEU</name>
<feature type="chain" id="PRO_5043758359" evidence="7">
    <location>
        <begin position="29"/>
        <end position="597"/>
    </location>
</feature>
<dbReference type="Pfam" id="PF02557">
    <property type="entry name" value="VanY"/>
    <property type="match status" value="1"/>
</dbReference>
<evidence type="ECO:0000256" key="2">
    <source>
        <dbReference type="ARBA" id="ARBA00022670"/>
    </source>
</evidence>
<comment type="similarity">
    <text evidence="1">Belongs to the peptidase C40 family.</text>
</comment>
<organism evidence="8 9">
    <name type="scientific">Prauserella marina</name>
    <dbReference type="NCBI Taxonomy" id="530584"/>
    <lineage>
        <taxon>Bacteria</taxon>
        <taxon>Bacillati</taxon>
        <taxon>Actinomycetota</taxon>
        <taxon>Actinomycetes</taxon>
        <taxon>Pseudonocardiales</taxon>
        <taxon>Pseudonocardiaceae</taxon>
        <taxon>Prauserella</taxon>
    </lineage>
</organism>
<accession>A0A1G6MLK1</accession>
<gene>
    <name evidence="8" type="ORF">SAMN05421630_102597</name>
</gene>
<evidence type="ECO:0000313" key="9">
    <source>
        <dbReference type="Proteomes" id="UP000199494"/>
    </source>
</evidence>
<feature type="compositionally biased region" description="Basic and acidic residues" evidence="6">
    <location>
        <begin position="28"/>
        <end position="39"/>
    </location>
</feature>
<feature type="signal peptide" evidence="7">
    <location>
        <begin position="1"/>
        <end position="28"/>
    </location>
</feature>
<dbReference type="STRING" id="530584.SAMN05421630_102597"/>
<dbReference type="GO" id="GO:0008234">
    <property type="term" value="F:cysteine-type peptidase activity"/>
    <property type="evidence" value="ECO:0007669"/>
    <property type="project" value="UniProtKB-KW"/>
</dbReference>
<dbReference type="PANTHER" id="PTHR34385">
    <property type="entry name" value="D-ALANYL-D-ALANINE CARBOXYPEPTIDASE"/>
    <property type="match status" value="1"/>
</dbReference>
<evidence type="ECO:0000256" key="7">
    <source>
        <dbReference type="SAM" id="SignalP"/>
    </source>
</evidence>
<dbReference type="SUPFAM" id="SSF54001">
    <property type="entry name" value="Cysteine proteinases"/>
    <property type="match status" value="1"/>
</dbReference>
<dbReference type="InterPro" id="IPR003709">
    <property type="entry name" value="VanY-like_core_dom"/>
</dbReference>
<dbReference type="Pfam" id="PF00877">
    <property type="entry name" value="NLPC_P60"/>
    <property type="match status" value="1"/>
</dbReference>
<dbReference type="Proteomes" id="UP000199494">
    <property type="component" value="Unassembled WGS sequence"/>
</dbReference>
<evidence type="ECO:0000256" key="3">
    <source>
        <dbReference type="ARBA" id="ARBA00022801"/>
    </source>
</evidence>
<dbReference type="AlphaFoldDB" id="A0A1G6MLK1"/>
<evidence type="ECO:0000256" key="4">
    <source>
        <dbReference type="ARBA" id="ARBA00022807"/>
    </source>
</evidence>